<keyword evidence="1" id="KW-0812">Transmembrane</keyword>
<keyword evidence="3" id="KW-1185">Reference proteome</keyword>
<feature type="transmembrane region" description="Helical" evidence="1">
    <location>
        <begin position="100"/>
        <end position="120"/>
    </location>
</feature>
<dbReference type="EMBL" id="JSYN01000050">
    <property type="protein sequence ID" value="KIA88629.1"/>
    <property type="molecule type" value="Genomic_DNA"/>
</dbReference>
<feature type="transmembrane region" description="Helical" evidence="1">
    <location>
        <begin position="60"/>
        <end position="80"/>
    </location>
</feature>
<evidence type="ECO:0000256" key="1">
    <source>
        <dbReference type="SAM" id="Phobius"/>
    </source>
</evidence>
<proteinExistence type="predicted"/>
<evidence type="ECO:0000313" key="3">
    <source>
        <dbReference type="Proteomes" id="UP000031246"/>
    </source>
</evidence>
<sequence length="121" mass="14577">MQNLINRYIISINAYALHFVKNFWLSDGYHSENYKVSSAFTILLIIHYAWLYFINNFLPFNWKAVLFFICCFHLLVAVLFNHKITAIINQPKPARFMRYYLFFILYLSIGVILLFIDIFYI</sequence>
<keyword evidence="1" id="KW-0472">Membrane</keyword>
<protein>
    <submittedName>
        <fullName evidence="2">Uncharacterized protein</fullName>
    </submittedName>
</protein>
<evidence type="ECO:0000313" key="2">
    <source>
        <dbReference type="EMBL" id="KIA88629.1"/>
    </source>
</evidence>
<dbReference type="AlphaFoldDB" id="A0A0C1FL21"/>
<dbReference type="Proteomes" id="UP000031246">
    <property type="component" value="Unassembled WGS sequence"/>
</dbReference>
<name>A0A0C1FL21_9SPHI</name>
<feature type="transmembrane region" description="Helical" evidence="1">
    <location>
        <begin position="36"/>
        <end position="54"/>
    </location>
</feature>
<accession>A0A0C1FL21</accession>
<keyword evidence="1" id="KW-1133">Transmembrane helix</keyword>
<reference evidence="2 3" key="1">
    <citation type="submission" date="2014-10" db="EMBL/GenBank/DDBJ databases">
        <title>Pedobacter Kyungheensis.</title>
        <authorList>
            <person name="Anderson B.M."/>
            <person name="Newman J.D."/>
        </authorList>
    </citation>
    <scope>NUCLEOTIDE SEQUENCE [LARGE SCALE GENOMIC DNA]</scope>
    <source>
        <strain evidence="2 3">KACC 16221</strain>
    </source>
</reference>
<gene>
    <name evidence="2" type="ORF">OC25_26055</name>
</gene>
<organism evidence="2 3">
    <name type="scientific">Pedobacter kyungheensis</name>
    <dbReference type="NCBI Taxonomy" id="1069985"/>
    <lineage>
        <taxon>Bacteria</taxon>
        <taxon>Pseudomonadati</taxon>
        <taxon>Bacteroidota</taxon>
        <taxon>Sphingobacteriia</taxon>
        <taxon>Sphingobacteriales</taxon>
        <taxon>Sphingobacteriaceae</taxon>
        <taxon>Pedobacter</taxon>
    </lineage>
</organism>
<comment type="caution">
    <text evidence="2">The sequence shown here is derived from an EMBL/GenBank/DDBJ whole genome shotgun (WGS) entry which is preliminary data.</text>
</comment>